<organism evidence="1">
    <name type="scientific">marine metagenome</name>
    <dbReference type="NCBI Taxonomy" id="408172"/>
    <lineage>
        <taxon>unclassified sequences</taxon>
        <taxon>metagenomes</taxon>
        <taxon>ecological metagenomes</taxon>
    </lineage>
</organism>
<dbReference type="EMBL" id="UINC01173055">
    <property type="protein sequence ID" value="SVD78446.1"/>
    <property type="molecule type" value="Genomic_DNA"/>
</dbReference>
<accession>A0A382Y565</accession>
<dbReference type="AlphaFoldDB" id="A0A382Y565"/>
<name>A0A382Y565_9ZZZZ</name>
<proteinExistence type="predicted"/>
<reference evidence="1" key="1">
    <citation type="submission" date="2018-05" db="EMBL/GenBank/DDBJ databases">
        <authorList>
            <person name="Lanie J.A."/>
            <person name="Ng W.-L."/>
            <person name="Kazmierczak K.M."/>
            <person name="Andrzejewski T.M."/>
            <person name="Davidsen T.M."/>
            <person name="Wayne K.J."/>
            <person name="Tettelin H."/>
            <person name="Glass J.I."/>
            <person name="Rusch D."/>
            <person name="Podicherti R."/>
            <person name="Tsui H.-C.T."/>
            <person name="Winkler M.E."/>
        </authorList>
    </citation>
    <scope>NUCLEOTIDE SEQUENCE</scope>
</reference>
<gene>
    <name evidence="1" type="ORF">METZ01_LOCUS431300</name>
</gene>
<sequence length="77" mass="8462">MCNNIQRKIYKVKPSTKPRLAGVTRLELAASGVTGRRSNQTELHPPEIATLLYATPLWLSTSLKIWATGITSKIGGR</sequence>
<protein>
    <submittedName>
        <fullName evidence="1">Uncharacterized protein</fullName>
    </submittedName>
</protein>
<evidence type="ECO:0000313" key="1">
    <source>
        <dbReference type="EMBL" id="SVD78446.1"/>
    </source>
</evidence>